<dbReference type="GO" id="GO:0003887">
    <property type="term" value="F:DNA-directed DNA polymerase activity"/>
    <property type="evidence" value="ECO:0007669"/>
    <property type="project" value="UniProtKB-KW"/>
</dbReference>
<dbReference type="InterPro" id="IPR057600">
    <property type="entry name" value="TORTIFOLIA1/SINE1-2_N"/>
</dbReference>
<evidence type="ECO:0000256" key="3">
    <source>
        <dbReference type="ARBA" id="ARBA00022679"/>
    </source>
</evidence>
<accession>A0AAD6M822</accession>
<dbReference type="GO" id="GO:0008408">
    <property type="term" value="F:3'-5' exonuclease activity"/>
    <property type="evidence" value="ECO:0007669"/>
    <property type="project" value="InterPro"/>
</dbReference>
<evidence type="ECO:0000256" key="16">
    <source>
        <dbReference type="SAM" id="MobiDB-lite"/>
    </source>
</evidence>
<keyword evidence="6" id="KW-0540">Nuclease</keyword>
<evidence type="ECO:0000256" key="11">
    <source>
        <dbReference type="ARBA" id="ARBA00022946"/>
    </source>
</evidence>
<evidence type="ECO:0000256" key="10">
    <source>
        <dbReference type="ARBA" id="ARBA00022932"/>
    </source>
</evidence>
<keyword evidence="10" id="KW-0239">DNA-directed DNA polymerase</keyword>
<dbReference type="InterPro" id="IPR036397">
    <property type="entry name" value="RNaseH_sf"/>
</dbReference>
<evidence type="ECO:0000259" key="18">
    <source>
        <dbReference type="SMART" id="SM01349"/>
    </source>
</evidence>
<dbReference type="CDD" id="cd06139">
    <property type="entry name" value="DNA_polA_I_Ecoli_like_exo"/>
    <property type="match status" value="1"/>
</dbReference>
<evidence type="ECO:0000256" key="2">
    <source>
        <dbReference type="ARBA" id="ARBA00012417"/>
    </source>
</evidence>
<dbReference type="SUPFAM" id="SSF56672">
    <property type="entry name" value="DNA/RNA polymerases"/>
    <property type="match status" value="1"/>
</dbReference>
<feature type="compositionally biased region" description="Polar residues" evidence="16">
    <location>
        <begin position="868"/>
        <end position="878"/>
    </location>
</feature>
<comment type="caution">
    <text evidence="19">The sequence shown here is derived from an EMBL/GenBank/DDBJ whole genome shotgun (WGS) entry which is preliminary data.</text>
</comment>
<keyword evidence="8" id="KW-0378">Hydrolase</keyword>
<comment type="catalytic activity">
    <reaction evidence="14">
        <text>DNA(n) + a 2'-deoxyribonucleoside 5'-triphosphate = DNA(n+1) + diphosphate</text>
        <dbReference type="Rhea" id="RHEA:22508"/>
        <dbReference type="Rhea" id="RHEA-COMP:17339"/>
        <dbReference type="Rhea" id="RHEA-COMP:17340"/>
        <dbReference type="ChEBI" id="CHEBI:33019"/>
        <dbReference type="ChEBI" id="CHEBI:61560"/>
        <dbReference type="ChEBI" id="CHEBI:173112"/>
        <dbReference type="EC" id="2.7.7.7"/>
    </reaction>
</comment>
<dbReference type="CDD" id="cd08640">
    <property type="entry name" value="DNA_pol_A_plastid_like"/>
    <property type="match status" value="1"/>
</dbReference>
<keyword evidence="13" id="KW-0234">DNA repair</keyword>
<dbReference type="Pfam" id="PF00476">
    <property type="entry name" value="DNA_pol_A"/>
    <property type="match status" value="2"/>
</dbReference>
<evidence type="ECO:0000313" key="19">
    <source>
        <dbReference type="EMBL" id="KAJ6980190.1"/>
    </source>
</evidence>
<keyword evidence="4" id="KW-0548">Nucleotidyltransferase</keyword>
<feature type="region of interest" description="Disordered" evidence="16">
    <location>
        <begin position="500"/>
        <end position="526"/>
    </location>
</feature>
<dbReference type="InterPro" id="IPR002298">
    <property type="entry name" value="DNA_polymerase_A"/>
</dbReference>
<feature type="region of interest" description="Disordered" evidence="16">
    <location>
        <begin position="331"/>
        <end position="392"/>
    </location>
</feature>
<evidence type="ECO:0000256" key="15">
    <source>
        <dbReference type="ARBA" id="ARBA00079253"/>
    </source>
</evidence>
<feature type="region of interest" description="Disordered" evidence="16">
    <location>
        <begin position="858"/>
        <end position="885"/>
    </location>
</feature>
<dbReference type="GO" id="GO:0009507">
    <property type="term" value="C:chloroplast"/>
    <property type="evidence" value="ECO:0007669"/>
    <property type="project" value="UniProtKB-ARBA"/>
</dbReference>
<dbReference type="Gene3D" id="3.30.420.10">
    <property type="entry name" value="Ribonuclease H-like superfamily/Ribonuclease H"/>
    <property type="match status" value="1"/>
</dbReference>
<dbReference type="GO" id="GO:0010005">
    <property type="term" value="C:cortical microtubule, transverse to long axis"/>
    <property type="evidence" value="ECO:0007669"/>
    <property type="project" value="TreeGrafter"/>
</dbReference>
<keyword evidence="11" id="KW-0809">Transit peptide</keyword>
<keyword evidence="20" id="KW-1185">Reference proteome</keyword>
<feature type="compositionally biased region" description="Basic and acidic residues" evidence="16">
    <location>
        <begin position="688"/>
        <end position="697"/>
    </location>
</feature>
<dbReference type="InterPro" id="IPR034085">
    <property type="entry name" value="TOG"/>
</dbReference>
<evidence type="ECO:0000313" key="20">
    <source>
        <dbReference type="Proteomes" id="UP001164929"/>
    </source>
</evidence>
<evidence type="ECO:0000259" key="17">
    <source>
        <dbReference type="SMART" id="SM00482"/>
    </source>
</evidence>
<feature type="compositionally biased region" description="Low complexity" evidence="16">
    <location>
        <begin position="1"/>
        <end position="20"/>
    </location>
</feature>
<dbReference type="FunFam" id="3.30.420.10:FF:000051">
    <property type="entry name" value="DNA polymerase I"/>
    <property type="match status" value="1"/>
</dbReference>
<dbReference type="SUPFAM" id="SSF48371">
    <property type="entry name" value="ARM repeat"/>
    <property type="match status" value="1"/>
</dbReference>
<evidence type="ECO:0000256" key="1">
    <source>
        <dbReference type="ARBA" id="ARBA00007705"/>
    </source>
</evidence>
<evidence type="ECO:0000256" key="14">
    <source>
        <dbReference type="ARBA" id="ARBA00049244"/>
    </source>
</evidence>
<dbReference type="InterPro" id="IPR057599">
    <property type="entry name" value="TORTIFOLIA1/TORL1-2_C"/>
</dbReference>
<dbReference type="InterPro" id="IPR043502">
    <property type="entry name" value="DNA/RNA_pol_sf"/>
</dbReference>
<feature type="region of interest" description="Disordered" evidence="16">
    <location>
        <begin position="440"/>
        <end position="484"/>
    </location>
</feature>
<keyword evidence="12" id="KW-0238">DNA-binding</keyword>
<dbReference type="EC" id="2.7.7.7" evidence="2"/>
<dbReference type="InterPro" id="IPR011989">
    <property type="entry name" value="ARM-like"/>
</dbReference>
<dbReference type="GO" id="GO:0003677">
    <property type="term" value="F:DNA binding"/>
    <property type="evidence" value="ECO:0007669"/>
    <property type="project" value="UniProtKB-KW"/>
</dbReference>
<dbReference type="PANTHER" id="PTHR31355">
    <property type="entry name" value="MICROTUBULE-ASSOCIATED PROTEIN TORTIFOLIA1"/>
    <property type="match status" value="1"/>
</dbReference>
<evidence type="ECO:0000256" key="9">
    <source>
        <dbReference type="ARBA" id="ARBA00022839"/>
    </source>
</evidence>
<feature type="compositionally biased region" description="Low complexity" evidence="16">
    <location>
        <begin position="379"/>
        <end position="392"/>
    </location>
</feature>
<dbReference type="Gene3D" id="1.25.10.10">
    <property type="entry name" value="Leucine-rich Repeat Variant"/>
    <property type="match status" value="2"/>
</dbReference>
<evidence type="ECO:0000256" key="4">
    <source>
        <dbReference type="ARBA" id="ARBA00022695"/>
    </source>
</evidence>
<name>A0AAD6M822_9ROSI</name>
<dbReference type="InterPro" id="IPR012337">
    <property type="entry name" value="RNaseH-like_sf"/>
</dbReference>
<evidence type="ECO:0000256" key="12">
    <source>
        <dbReference type="ARBA" id="ARBA00023125"/>
    </source>
</evidence>
<keyword evidence="7" id="KW-0227">DNA damage</keyword>
<dbReference type="Gene3D" id="3.30.70.370">
    <property type="match status" value="1"/>
</dbReference>
<keyword evidence="5" id="KW-0235">DNA replication</keyword>
<dbReference type="PANTHER" id="PTHR31355:SF7">
    <property type="entry name" value="MICROTUBULE-ASSOCIATED PROTEIN TORTIFOLIA1"/>
    <property type="match status" value="1"/>
</dbReference>
<dbReference type="SMART" id="SM00482">
    <property type="entry name" value="POLAc"/>
    <property type="match status" value="1"/>
</dbReference>
<dbReference type="GO" id="GO:0033259">
    <property type="term" value="P:plastid DNA replication"/>
    <property type="evidence" value="ECO:0007669"/>
    <property type="project" value="UniProtKB-ARBA"/>
</dbReference>
<evidence type="ECO:0000256" key="6">
    <source>
        <dbReference type="ARBA" id="ARBA00022722"/>
    </source>
</evidence>
<feature type="region of interest" description="Disordered" evidence="16">
    <location>
        <begin position="640"/>
        <end position="724"/>
    </location>
</feature>
<comment type="similarity">
    <text evidence="1">Belongs to the DNA polymerase type-A family.</text>
</comment>
<feature type="domain" description="TOG" evidence="18">
    <location>
        <begin position="59"/>
        <end position="318"/>
    </location>
</feature>
<dbReference type="SUPFAM" id="SSF53098">
    <property type="entry name" value="Ribonuclease H-like"/>
    <property type="match status" value="1"/>
</dbReference>
<sequence length="1685" mass="185734">MSSQAPKSSKPSKPQNQNQPTSRSSSLSTHLAMVELKQRIITSLSKLADRDTHQIALEDLRTLTETISPDALPLLLNSLYDSLSESSNSKPSVKKESLHLLSLACQSHRDLTVPHLTKIISCIVKRLKDSDSSVRDACRDAIGVLSGLYLKGNGSCGDSNGAGPMVGLFVRPLFEAMGEQNKVVQSGAAICMEKMVECASVDGDNGGGNVPIGAFYKLCPRICKLLNGQIFQAKAALLGVVTSLSKVGSIGPQGLEPLLQSIHDCLRSTDWTTRKAAADALTALALHSSSLIADGVAISTLNVLEACRFDKIKPVRDSMTEALQLWKKIAGKGEGVPDDQKSSSQDGERHDSAELSDKNSNPSDRRKESFSRDASNGTSPAKDSASKSKGGSIPDKAVVILKKKAPALTDKELNPEFFQKFEKRGSGDLPVEVIVPRRCLNSSNSNNEEESEPNDSESRGRSNRMGNSQSDDIHGAFNNKFRTMERGVTGKDLRTRAFDDERLDINQRESSGSRAGFSKSDGQSEGSFVNNKGNWLAIQRQLLQLERQQAHVMNMLQDFMGGSHNSMVTLENRVRGLERVVEDLAHDLTISSGRRGNSFAMGFEGSSNRPSGKYNSFSDYSSTKYNGRVPSGERFSQLDVTASGMRGRGSHWRSDASDAWDFPTYGGASRNGQAGSRRAPGGGSLDVRSPRSEHESDQLGSRRAWDKGAGPVRHGEGPSARSVWQASKDEATLEAIRVAGEDSGLARTARVAIPEMTAEALGDDDFGQERNPIWTSWSNAMDALKMGDMDTAFAEVVSTGDDLLLVKLMDRSGPVVDQLSNETACEVLNAIGQFLMEQNLFDICLSWIQQRMKNEKQFQSKELGHTGTGSTDKAQTNGRPHKPGIHERLTNIYERVLVVDNASMAREVVSKLTNQYRHLIHACDTEVAKIEVKDETPIDHGEITCFSIYSGPEADFGNGKSCIWVDVLDGGGRDLLHEFAPFFESPDIKKVWHNYSFDNHVIENYGISVSGFHADTMHMARLWDSSRRINGGYSLEALTGDQKVMRGAEPCYKELIGKVSMKNIFGKQKVKKDGSEGKLTTIAPVEELQREAREPWICYSALDAISTLQLYKSLESQLSKMPWNMDGKPVLEKSMFDFYLEYWQPFGEILVRMETEGMLVDRAYLAVMEKVAKAEQEVAASRFRNWASRYCPDAKYMNVGSDTQLRQLLFGGICNSKDPLVTLPEVKTFKVPNVDKVIEEGKKTPTKFRDIKLCSIRVDLPVETYTASGWPSVSGDALKTLARKISSEYVVNDAAGSQLDDVVFDDSETMTDEDLESKELSVVENENESGHVGNLRRFQTPEEGIEACHAISSLCELCSIDSLISNFILPLQSSNLSGKSGRVHCSLNINTETGRLSARRPNLQNQPALEKDRYKIRQAFIAAPGNSLIVADYGQLELRVLAHLANCKSMLDAFKAGGDFHSRTAVNMYPHIREAIEKKRVLLEWYPQPGEDKPPVPLLKDAFASERRKAKMLNFSIAYGKTPVGLSRDWKVSVAEAKETVNLWYKERKEVLKWQQARKKEAREDGRVYTLLGRARVFPSLTDASSSLRGHVERAAINTPVQGSAADVAMCAMLEISKNNRLRELGWKLLLQVHDEVILEGPTESAEVAKAIVVDCMSKPFGGKNFLKVDLAVDAKCAQNWYSAK</sequence>
<keyword evidence="9" id="KW-0269">Exonuclease</keyword>
<dbReference type="EMBL" id="JAQIZT010000011">
    <property type="protein sequence ID" value="KAJ6980190.1"/>
    <property type="molecule type" value="Genomic_DNA"/>
</dbReference>
<dbReference type="Pfam" id="PF24714">
    <property type="entry name" value="TOR1L1_N"/>
    <property type="match status" value="1"/>
</dbReference>
<evidence type="ECO:0000256" key="13">
    <source>
        <dbReference type="ARBA" id="ARBA00023204"/>
    </source>
</evidence>
<evidence type="ECO:0000256" key="8">
    <source>
        <dbReference type="ARBA" id="ARBA00022801"/>
    </source>
</evidence>
<dbReference type="Pfam" id="PF01612">
    <property type="entry name" value="DNA_pol_A_exo1"/>
    <property type="match status" value="1"/>
</dbReference>
<dbReference type="Proteomes" id="UP001164929">
    <property type="component" value="Chromosome 11"/>
</dbReference>
<dbReference type="GO" id="GO:0008017">
    <property type="term" value="F:microtubule binding"/>
    <property type="evidence" value="ECO:0007669"/>
    <property type="project" value="InterPro"/>
</dbReference>
<dbReference type="InterPro" id="IPR002562">
    <property type="entry name" value="3'-5'_exonuclease_dom"/>
</dbReference>
<dbReference type="GO" id="GO:0009826">
    <property type="term" value="P:unidimensional cell growth"/>
    <property type="evidence" value="ECO:0007669"/>
    <property type="project" value="TreeGrafter"/>
</dbReference>
<evidence type="ECO:0000256" key="7">
    <source>
        <dbReference type="ARBA" id="ARBA00022763"/>
    </source>
</evidence>
<reference evidence="19" key="1">
    <citation type="journal article" date="2023" name="Mol. Ecol. Resour.">
        <title>Chromosome-level genome assembly of a triploid poplar Populus alba 'Berolinensis'.</title>
        <authorList>
            <person name="Chen S."/>
            <person name="Yu Y."/>
            <person name="Wang X."/>
            <person name="Wang S."/>
            <person name="Zhang T."/>
            <person name="Zhou Y."/>
            <person name="He R."/>
            <person name="Meng N."/>
            <person name="Wang Y."/>
            <person name="Liu W."/>
            <person name="Liu Z."/>
            <person name="Liu J."/>
            <person name="Guo Q."/>
            <person name="Huang H."/>
            <person name="Sederoff R.R."/>
            <person name="Wang G."/>
            <person name="Qu G."/>
            <person name="Chen S."/>
        </authorList>
    </citation>
    <scope>NUCLEOTIDE SEQUENCE</scope>
    <source>
        <strain evidence="19">SC-2020</strain>
    </source>
</reference>
<keyword evidence="3" id="KW-0808">Transferase</keyword>
<dbReference type="InterPro" id="IPR033337">
    <property type="entry name" value="TORTIFOLIA1/SINE1-2"/>
</dbReference>
<evidence type="ECO:0000256" key="5">
    <source>
        <dbReference type="ARBA" id="ARBA00022705"/>
    </source>
</evidence>
<dbReference type="GO" id="GO:0005739">
    <property type="term" value="C:mitochondrion"/>
    <property type="evidence" value="ECO:0007669"/>
    <property type="project" value="UniProtKB-ARBA"/>
</dbReference>
<dbReference type="SMART" id="SM01349">
    <property type="entry name" value="TOG"/>
    <property type="match status" value="1"/>
</dbReference>
<feature type="region of interest" description="Disordered" evidence="16">
    <location>
        <begin position="1"/>
        <end position="28"/>
    </location>
</feature>
<organism evidence="19 20">
    <name type="scientific">Populus alba x Populus x berolinensis</name>
    <dbReference type="NCBI Taxonomy" id="444605"/>
    <lineage>
        <taxon>Eukaryota</taxon>
        <taxon>Viridiplantae</taxon>
        <taxon>Streptophyta</taxon>
        <taxon>Embryophyta</taxon>
        <taxon>Tracheophyta</taxon>
        <taxon>Spermatophyta</taxon>
        <taxon>Magnoliopsida</taxon>
        <taxon>eudicotyledons</taxon>
        <taxon>Gunneridae</taxon>
        <taxon>Pentapetalae</taxon>
        <taxon>rosids</taxon>
        <taxon>fabids</taxon>
        <taxon>Malpighiales</taxon>
        <taxon>Salicaceae</taxon>
        <taxon>Saliceae</taxon>
        <taxon>Populus</taxon>
    </lineage>
</organism>
<dbReference type="GO" id="GO:0006281">
    <property type="term" value="P:DNA repair"/>
    <property type="evidence" value="ECO:0007669"/>
    <property type="project" value="UniProtKB-KW"/>
</dbReference>
<dbReference type="PRINTS" id="PR00868">
    <property type="entry name" value="DNAPOLI"/>
</dbReference>
<dbReference type="GO" id="GO:0006264">
    <property type="term" value="P:mitochondrial DNA replication"/>
    <property type="evidence" value="ECO:0007669"/>
    <property type="project" value="UniProtKB-ARBA"/>
</dbReference>
<gene>
    <name evidence="19" type="ORF">NC653_028113</name>
</gene>
<dbReference type="Gene3D" id="1.10.150.20">
    <property type="entry name" value="5' to 3' exonuclease, C-terminal subdomain"/>
    <property type="match status" value="1"/>
</dbReference>
<dbReference type="GO" id="GO:0010031">
    <property type="term" value="P:circumnutation"/>
    <property type="evidence" value="ECO:0007669"/>
    <property type="project" value="TreeGrafter"/>
</dbReference>
<dbReference type="Pfam" id="PF24713">
    <property type="entry name" value="TOR1L1_C"/>
    <property type="match status" value="1"/>
</dbReference>
<dbReference type="InterPro" id="IPR016024">
    <property type="entry name" value="ARM-type_fold"/>
</dbReference>
<feature type="compositionally biased region" description="Basic and acidic residues" evidence="16">
    <location>
        <begin position="338"/>
        <end position="371"/>
    </location>
</feature>
<dbReference type="InterPro" id="IPR001098">
    <property type="entry name" value="DNA-dir_DNA_pol_A_palm_dom"/>
</dbReference>
<dbReference type="FunFam" id="1.10.150.20:FF:000034">
    <property type="entry name" value="DNA polymerase I"/>
    <property type="match status" value="1"/>
</dbReference>
<feature type="domain" description="DNA-directed DNA polymerase family A palm" evidence="17">
    <location>
        <begin position="1415"/>
        <end position="1645"/>
    </location>
</feature>
<protein>
    <recommendedName>
        <fullName evidence="2">DNA-directed DNA polymerase</fullName>
        <ecNumber evidence="2">2.7.7.7</ecNumber>
    </recommendedName>
    <alternativeName>
        <fullName evidence="15">DNA polymerase PolI-like B</fullName>
    </alternativeName>
</protein>
<proteinExistence type="inferred from homology"/>